<sequence length="112" mass="12620">MSLSTVVILIILSFLPSSMVVAYVLDQLPNSECQPMTADNVPTISSTNTKKVKHFRTWIIIYVFCNSLLLSSFKSLCGIVQTYHKPLIFVFKTQSERPSSQNVTSIGYVNWL</sequence>
<dbReference type="AlphaFoldDB" id="A0A8S9YTW6"/>
<comment type="caution">
    <text evidence="2">The sequence shown here is derived from an EMBL/GenBank/DDBJ whole genome shotgun (WGS) entry which is preliminary data.</text>
</comment>
<keyword evidence="3" id="KW-1185">Reference proteome</keyword>
<feature type="chain" id="PRO_5035768402" evidence="1">
    <location>
        <begin position="23"/>
        <end position="112"/>
    </location>
</feature>
<evidence type="ECO:0000313" key="3">
    <source>
        <dbReference type="Proteomes" id="UP000822476"/>
    </source>
</evidence>
<accession>A0A8S9YTW6</accession>
<reference evidence="2" key="1">
    <citation type="submission" date="2019-07" db="EMBL/GenBank/DDBJ databases">
        <title>Annotation for the trematode Paragonimus miyazaki's.</title>
        <authorList>
            <person name="Choi Y.-J."/>
        </authorList>
    </citation>
    <scope>NUCLEOTIDE SEQUENCE</scope>
    <source>
        <strain evidence="2">Japan</strain>
    </source>
</reference>
<evidence type="ECO:0000256" key="1">
    <source>
        <dbReference type="SAM" id="SignalP"/>
    </source>
</evidence>
<dbReference type="EMBL" id="JTDE01005269">
    <property type="protein sequence ID" value="KAF7250178.1"/>
    <property type="molecule type" value="Genomic_DNA"/>
</dbReference>
<protein>
    <submittedName>
        <fullName evidence="2">Uncharacterized protein</fullName>
    </submittedName>
</protein>
<gene>
    <name evidence="2" type="ORF">EG68_08884</name>
</gene>
<proteinExistence type="predicted"/>
<evidence type="ECO:0000313" key="2">
    <source>
        <dbReference type="EMBL" id="KAF7250178.1"/>
    </source>
</evidence>
<keyword evidence="1" id="KW-0732">Signal</keyword>
<name>A0A8S9YTW6_9TREM</name>
<organism evidence="2 3">
    <name type="scientific">Paragonimus skrjabini miyazakii</name>
    <dbReference type="NCBI Taxonomy" id="59628"/>
    <lineage>
        <taxon>Eukaryota</taxon>
        <taxon>Metazoa</taxon>
        <taxon>Spiralia</taxon>
        <taxon>Lophotrochozoa</taxon>
        <taxon>Platyhelminthes</taxon>
        <taxon>Trematoda</taxon>
        <taxon>Digenea</taxon>
        <taxon>Plagiorchiida</taxon>
        <taxon>Troglotremata</taxon>
        <taxon>Troglotrematidae</taxon>
        <taxon>Paragonimus</taxon>
    </lineage>
</organism>
<feature type="signal peptide" evidence="1">
    <location>
        <begin position="1"/>
        <end position="22"/>
    </location>
</feature>
<dbReference type="Proteomes" id="UP000822476">
    <property type="component" value="Unassembled WGS sequence"/>
</dbReference>